<organism evidence="1 2">
    <name type="scientific">Peptostreptococcus stomatis DSM 17678</name>
    <dbReference type="NCBI Taxonomy" id="596315"/>
    <lineage>
        <taxon>Bacteria</taxon>
        <taxon>Bacillati</taxon>
        <taxon>Bacillota</taxon>
        <taxon>Clostridia</taxon>
        <taxon>Peptostreptococcales</taxon>
        <taxon>Peptostreptococcaceae</taxon>
        <taxon>Peptostreptococcus</taxon>
    </lineage>
</organism>
<evidence type="ECO:0000313" key="2">
    <source>
        <dbReference type="Proteomes" id="UP000003244"/>
    </source>
</evidence>
<protein>
    <submittedName>
        <fullName evidence="1">Ribbon-helix-helix protein, CopG family</fullName>
    </submittedName>
</protein>
<dbReference type="Proteomes" id="UP000003244">
    <property type="component" value="Unassembled WGS sequence"/>
</dbReference>
<dbReference type="EMBL" id="ADGQ01000028">
    <property type="protein sequence ID" value="EFM65080.1"/>
    <property type="molecule type" value="Genomic_DNA"/>
</dbReference>
<accession>E0E218</accession>
<reference evidence="1 2" key="1">
    <citation type="submission" date="2010-08" db="EMBL/GenBank/DDBJ databases">
        <authorList>
            <person name="Harkins D.M."/>
            <person name="Madupu R."/>
            <person name="Durkin A.S."/>
            <person name="Torralba M."/>
            <person name="Methe B."/>
            <person name="Sutton G.G."/>
            <person name="Nelson K.E."/>
        </authorList>
    </citation>
    <scope>NUCLEOTIDE SEQUENCE [LARGE SCALE GENOMIC DNA]</scope>
    <source>
        <strain evidence="1 2">DSM 17678</strain>
    </source>
</reference>
<evidence type="ECO:0000313" key="1">
    <source>
        <dbReference type="EMBL" id="EFM65080.1"/>
    </source>
</evidence>
<comment type="caution">
    <text evidence="1">The sequence shown here is derived from an EMBL/GenBank/DDBJ whole genome shotgun (WGS) entry which is preliminary data.</text>
</comment>
<name>E0E218_9FIRM</name>
<keyword evidence="2" id="KW-1185">Reference proteome</keyword>
<dbReference type="AlphaFoldDB" id="E0E218"/>
<gene>
    <name evidence="1" type="ORF">HMPREF0634_0236</name>
</gene>
<proteinExistence type="predicted"/>
<sequence length="58" mass="7179">MVANNQNKNKDYMLRVRMDFKTLKKLDEICEQRKVKRSEMTRILIEKEYNNLKRQTMN</sequence>